<dbReference type="PANTHER" id="PTHR38730:SF1">
    <property type="entry name" value="SLL7028 PROTEIN"/>
    <property type="match status" value="1"/>
</dbReference>
<sequence length="389" mass="44303">MSSAAGLQPTGTLTEADQALKHRMLKQLEDERLLLLTVQPFTAKLLMHLNLQPVVDDRLPTAGTDGETLFFNAQFMAGRSAEDQRFILAHEVWHCALGHFRRQLGRDHDRWNRATDYEINQLLKEMLRHCPEDALYALKFEGQSAETIYQQLESDPGRNQGLPIDTHDIMGAHAQPANTKLDPDFIPRTPKHADADRWRQRLISTAQQSRSGFGDLPGALQIVVNKIRNPTIDWRTRLLRFLQRTTQGGHDWSRPNRRHIHRGLYLPSRQGEALNIAVAIDASGSCVNQVPQFLSELYGILKRFDRVMVRVLTFDTEIRRDDTLTEQDLHQLQDWEVSAGGGTSFVPVFGALEKEQPRALVMFSDGIGCGHERIIPFPLIWIGREERNS</sequence>
<evidence type="ECO:0000259" key="2">
    <source>
        <dbReference type="Pfam" id="PF13203"/>
    </source>
</evidence>
<dbReference type="Proteomes" id="UP000460751">
    <property type="component" value="Unassembled WGS sequence"/>
</dbReference>
<dbReference type="InterPro" id="IPR018698">
    <property type="entry name" value="VWA-like_dom"/>
</dbReference>
<evidence type="ECO:0008006" key="5">
    <source>
        <dbReference type="Google" id="ProtNLM"/>
    </source>
</evidence>
<dbReference type="Pfam" id="PF09967">
    <property type="entry name" value="DUF2201"/>
    <property type="match status" value="1"/>
</dbReference>
<dbReference type="EMBL" id="WMEX01000012">
    <property type="protein sequence ID" value="MYL28162.1"/>
    <property type="molecule type" value="Genomic_DNA"/>
</dbReference>
<name>A0A9X4YE55_9GAMM</name>
<evidence type="ECO:0000259" key="1">
    <source>
        <dbReference type="Pfam" id="PF09967"/>
    </source>
</evidence>
<evidence type="ECO:0000313" key="4">
    <source>
        <dbReference type="Proteomes" id="UP000460751"/>
    </source>
</evidence>
<proteinExistence type="predicted"/>
<dbReference type="PANTHER" id="PTHR38730">
    <property type="entry name" value="SLL7028 PROTEIN"/>
    <property type="match status" value="1"/>
</dbReference>
<feature type="domain" description="VWA-like" evidence="1">
    <location>
        <begin position="276"/>
        <end position="387"/>
    </location>
</feature>
<feature type="domain" description="Putative metallopeptidase" evidence="2">
    <location>
        <begin position="34"/>
        <end position="269"/>
    </location>
</feature>
<dbReference type="Pfam" id="PF13203">
    <property type="entry name" value="DUF2201_N"/>
    <property type="match status" value="1"/>
</dbReference>
<protein>
    <recommendedName>
        <fullName evidence="5">Metal-dependent peptidase</fullName>
    </recommendedName>
</protein>
<comment type="caution">
    <text evidence="3">The sequence shown here is derived from an EMBL/GenBank/DDBJ whole genome shotgun (WGS) entry which is preliminary data.</text>
</comment>
<keyword evidence="4" id="KW-1185">Reference proteome</keyword>
<organism evidence="3 4">
    <name type="scientific">Vreelandella halophila</name>
    <dbReference type="NCBI Taxonomy" id="86177"/>
    <lineage>
        <taxon>Bacteria</taxon>
        <taxon>Pseudomonadati</taxon>
        <taxon>Pseudomonadota</taxon>
        <taxon>Gammaproteobacteria</taxon>
        <taxon>Oceanospirillales</taxon>
        <taxon>Halomonadaceae</taxon>
        <taxon>Vreelandella</taxon>
    </lineage>
</organism>
<gene>
    <name evidence="3" type="ORF">GLW01_15335</name>
</gene>
<dbReference type="InterPro" id="IPR025154">
    <property type="entry name" value="Put_metallopeptidase_dom"/>
</dbReference>
<reference evidence="3 4" key="1">
    <citation type="submission" date="2019-11" db="EMBL/GenBank/DDBJ databases">
        <title>Genome sequences of 17 halophilic strains isolated from different environments.</title>
        <authorList>
            <person name="Furrow R.E."/>
        </authorList>
    </citation>
    <scope>NUCLEOTIDE SEQUENCE [LARGE SCALE GENOMIC DNA]</scope>
    <source>
        <strain evidence="3 4">22507_15_FS</strain>
    </source>
</reference>
<dbReference type="AlphaFoldDB" id="A0A9X4YE55"/>
<accession>A0A9X4YE55</accession>
<dbReference type="SUPFAM" id="SSF53300">
    <property type="entry name" value="vWA-like"/>
    <property type="match status" value="1"/>
</dbReference>
<dbReference type="InterPro" id="IPR036465">
    <property type="entry name" value="vWFA_dom_sf"/>
</dbReference>
<evidence type="ECO:0000313" key="3">
    <source>
        <dbReference type="EMBL" id="MYL28162.1"/>
    </source>
</evidence>